<accession>A0A7L5AH24</accession>
<dbReference type="SMART" id="SM00065">
    <property type="entry name" value="GAF"/>
    <property type="match status" value="1"/>
</dbReference>
<keyword evidence="1" id="KW-0808">Transferase</keyword>
<dbReference type="Proteomes" id="UP000464507">
    <property type="component" value="Chromosome"/>
</dbReference>
<feature type="domain" description="ANTAR" evidence="5">
    <location>
        <begin position="170"/>
        <end position="231"/>
    </location>
</feature>
<dbReference type="GO" id="GO:0003723">
    <property type="term" value="F:RNA binding"/>
    <property type="evidence" value="ECO:0007669"/>
    <property type="project" value="InterPro"/>
</dbReference>
<dbReference type="InterPro" id="IPR036388">
    <property type="entry name" value="WH-like_DNA-bd_sf"/>
</dbReference>
<dbReference type="PIRSF" id="PIRSF036625">
    <property type="entry name" value="GAF_ANTAR"/>
    <property type="match status" value="1"/>
</dbReference>
<evidence type="ECO:0000313" key="7">
    <source>
        <dbReference type="Proteomes" id="UP000464507"/>
    </source>
</evidence>
<dbReference type="RefSeq" id="WP_161885951.1">
    <property type="nucleotide sequence ID" value="NZ_CP017146.1"/>
</dbReference>
<dbReference type="InterPro" id="IPR011006">
    <property type="entry name" value="CheY-like_superfamily"/>
</dbReference>
<dbReference type="Gene3D" id="1.10.10.10">
    <property type="entry name" value="Winged helix-like DNA-binding domain superfamily/Winged helix DNA-binding domain"/>
    <property type="match status" value="1"/>
</dbReference>
<dbReference type="EMBL" id="CP017146">
    <property type="protein sequence ID" value="QHO69577.1"/>
    <property type="molecule type" value="Genomic_DNA"/>
</dbReference>
<dbReference type="Gene3D" id="3.30.450.40">
    <property type="match status" value="1"/>
</dbReference>
<dbReference type="InterPro" id="IPR003018">
    <property type="entry name" value="GAF"/>
</dbReference>
<keyword evidence="7" id="KW-1185">Reference proteome</keyword>
<dbReference type="Pfam" id="PF03861">
    <property type="entry name" value="ANTAR"/>
    <property type="match status" value="1"/>
</dbReference>
<dbReference type="Pfam" id="PF13185">
    <property type="entry name" value="GAF_2"/>
    <property type="match status" value="1"/>
</dbReference>
<dbReference type="SMART" id="SM01012">
    <property type="entry name" value="ANTAR"/>
    <property type="match status" value="1"/>
</dbReference>
<proteinExistence type="predicted"/>
<gene>
    <name evidence="6" type="ORF">BHD05_07915</name>
</gene>
<dbReference type="SUPFAM" id="SSF52172">
    <property type="entry name" value="CheY-like"/>
    <property type="match status" value="1"/>
</dbReference>
<evidence type="ECO:0000313" key="6">
    <source>
        <dbReference type="EMBL" id="QHO69577.1"/>
    </source>
</evidence>
<evidence type="ECO:0000256" key="4">
    <source>
        <dbReference type="ARBA" id="ARBA00023163"/>
    </source>
</evidence>
<evidence type="ECO:0000256" key="1">
    <source>
        <dbReference type="ARBA" id="ARBA00022679"/>
    </source>
</evidence>
<evidence type="ECO:0000256" key="3">
    <source>
        <dbReference type="ARBA" id="ARBA00023015"/>
    </source>
</evidence>
<sequence length="251" mass="26339">MANQSREQKVSAAFVTVADTLIDDYDTVTLLQTLVEVCADILATDAGGLLLANSEGQLQLVASTSDRADLVEILQLDAGVGPCVDCFTTGKPVTVGDIAGSGSRWPVFREAALGQGFQSVHATPLRLRGTVLGAMNLFSTTVGELNDADIAVAQALADVATIGIIQERIVRDSGIVAEQLQRALHSRVLIEQAKGAVAQTANVSPENAFAVMRKFARDNNLTLSGVCEGVMDRTLEITNSGAATTAKLARK</sequence>
<name>A0A7L5AH24_9MICO</name>
<dbReference type="InterPro" id="IPR029016">
    <property type="entry name" value="GAF-like_dom_sf"/>
</dbReference>
<protein>
    <submittedName>
        <fullName evidence="6">Transcriptional regulator</fullName>
    </submittedName>
</protein>
<dbReference type="AlphaFoldDB" id="A0A7L5AH24"/>
<reference evidence="6 7" key="1">
    <citation type="submission" date="2016-09" db="EMBL/GenBank/DDBJ databases">
        <title>Complete genome sequence of microbes from the polar regions.</title>
        <authorList>
            <person name="Liao L."/>
            <person name="Chen B."/>
        </authorList>
    </citation>
    <scope>NUCLEOTIDE SEQUENCE [LARGE SCALE GENOMIC DNA]</scope>
    <source>
        <strain evidence="6 7">ZS314</strain>
    </source>
</reference>
<keyword evidence="3" id="KW-0805">Transcription regulation</keyword>
<evidence type="ECO:0000256" key="2">
    <source>
        <dbReference type="ARBA" id="ARBA00022777"/>
    </source>
</evidence>
<dbReference type="GO" id="GO:0016301">
    <property type="term" value="F:kinase activity"/>
    <property type="evidence" value="ECO:0007669"/>
    <property type="project" value="UniProtKB-KW"/>
</dbReference>
<keyword evidence="2" id="KW-0418">Kinase</keyword>
<organism evidence="6 7">
    <name type="scientific">Marisediminicola antarctica</name>
    <dbReference type="NCBI Taxonomy" id="674079"/>
    <lineage>
        <taxon>Bacteria</taxon>
        <taxon>Bacillati</taxon>
        <taxon>Actinomycetota</taxon>
        <taxon>Actinomycetes</taxon>
        <taxon>Micrococcales</taxon>
        <taxon>Microbacteriaceae</taxon>
        <taxon>Marisediminicola</taxon>
    </lineage>
</organism>
<dbReference type="InterPro" id="IPR012074">
    <property type="entry name" value="GAF_ANTAR"/>
</dbReference>
<dbReference type="OrthoDB" id="3683444at2"/>
<keyword evidence="4" id="KW-0804">Transcription</keyword>
<dbReference type="KEGG" id="mant:BHD05_07915"/>
<dbReference type="SUPFAM" id="SSF55781">
    <property type="entry name" value="GAF domain-like"/>
    <property type="match status" value="1"/>
</dbReference>
<dbReference type="PROSITE" id="PS50921">
    <property type="entry name" value="ANTAR"/>
    <property type="match status" value="1"/>
</dbReference>
<evidence type="ECO:0000259" key="5">
    <source>
        <dbReference type="PROSITE" id="PS50921"/>
    </source>
</evidence>
<dbReference type="InterPro" id="IPR005561">
    <property type="entry name" value="ANTAR"/>
</dbReference>